<feature type="compositionally biased region" description="Polar residues" evidence="1">
    <location>
        <begin position="215"/>
        <end position="227"/>
    </location>
</feature>
<feature type="region of interest" description="Disordered" evidence="1">
    <location>
        <begin position="823"/>
        <end position="863"/>
    </location>
</feature>
<feature type="region of interest" description="Disordered" evidence="1">
    <location>
        <begin position="1"/>
        <end position="60"/>
    </location>
</feature>
<evidence type="ECO:0000313" key="2">
    <source>
        <dbReference type="EMBL" id="SLM95427.1"/>
    </source>
</evidence>
<evidence type="ECO:0000313" key="3">
    <source>
        <dbReference type="Proteomes" id="UP000196581"/>
    </source>
</evidence>
<dbReference type="Proteomes" id="UP000196581">
    <property type="component" value="Unassembled WGS sequence"/>
</dbReference>
<feature type="region of interest" description="Disordered" evidence="1">
    <location>
        <begin position="876"/>
        <end position="934"/>
    </location>
</feature>
<feature type="compositionally biased region" description="Polar residues" evidence="1">
    <location>
        <begin position="121"/>
        <end position="134"/>
    </location>
</feature>
<sequence>MSTTDDHADSSRSNGSPFGGAPSGGSPSGGSPSGGSPSGGFPPGSPPSADRITDERGVRSLADVQTALEFGHPVLGDVGSLLSNLHVAPTGASDAADANGVSNSPRSSGASDASDAADSGRTSPAQSSGESTPTRLAEDLSSHAAMVDRLRAHELVHVATTALTLALTRRSSEDRLADLFTDEGPDRAGTDDTSSEGANPADTSSNDASPDGAATSLSAPASGVDATSLSLEDPERFLTRAEYLLEREHEAVLNVRLNARTGDSRRRVGLALTAYIGMPLLLRSMLAGEIRFNRWEGLTRKLKHLPLTHLHALDEFLAGLDPRYSLGQFLQHAASFLAQFETKPVLAARARTERSVWVEHLPDGLAIHCMKGPAALIEARHAASRAAASAIWKNQLTTMTVTRAGRPLHTDGRSGPTDADELPDLSRLSRADDRSIRQLMFDVLIGATPRTQTVLERLTENGETAERYHVDIECPDEATLLRKRATVVVTVPMTTLLGLDDRPGTIAGEPIPADMARSIAGSSKFWYRMLTDPATGQVLDEVALKYKPDKATRLSVLGKWRTCTLPGCSRPAQECEIDHGIPFNHEHPERGGRTEPANLHPLCVAHHQAKTEGRIRMRRTTDGGVDWLLPLGTTATTVAPSLDDGGILTAACAPADSEARRDARHTIERRTIRDPQTNRRVADAAFDQAGREFFAAEHARSKRQTVRAAEAAGIVREQIRVQRWEEEARQELRARTDRLREQEAHVRKRERNVARDERLASLAHARAEAKLEEATRRAAPSAPPRPAAERVRYRTLIPMRIEHFEFGHGRTGSLYTPVFFGAQPLRTGEDPRDSTTHDEQSGSDDSRSDARLSAVEDEMASSLHDACARQQIVIVDERFDQYRPPEPSPTSQVEPQPETRPQTRPETETETETGAEPTSETPSADDVDDDPPPF</sequence>
<protein>
    <recommendedName>
        <fullName evidence="4">HNH nuclease domain-containing protein</fullName>
    </recommendedName>
</protein>
<name>A0A1X6XA65_9MICO</name>
<feature type="compositionally biased region" description="Gly residues" evidence="1">
    <location>
        <begin position="17"/>
        <end position="42"/>
    </location>
</feature>
<feature type="region of interest" description="Disordered" evidence="1">
    <location>
        <begin position="768"/>
        <end position="790"/>
    </location>
</feature>
<feature type="region of interest" description="Disordered" evidence="1">
    <location>
        <begin position="90"/>
        <end position="136"/>
    </location>
</feature>
<dbReference type="EMBL" id="FWFF01000005">
    <property type="protein sequence ID" value="SLM95427.1"/>
    <property type="molecule type" value="Genomic_DNA"/>
</dbReference>
<feature type="compositionally biased region" description="Polar residues" evidence="1">
    <location>
        <begin position="191"/>
        <end position="208"/>
    </location>
</feature>
<keyword evidence="3" id="KW-1185">Reference proteome</keyword>
<feature type="compositionally biased region" description="Low complexity" evidence="1">
    <location>
        <begin position="107"/>
        <end position="120"/>
    </location>
</feature>
<dbReference type="AlphaFoldDB" id="A0A1X6XA65"/>
<evidence type="ECO:0000256" key="1">
    <source>
        <dbReference type="SAM" id="MobiDB-lite"/>
    </source>
</evidence>
<gene>
    <name evidence="2" type="ORF">FM105_04780</name>
</gene>
<organism evidence="2 3">
    <name type="scientific">Brevibacterium yomogidense</name>
    <dbReference type="NCBI Taxonomy" id="946573"/>
    <lineage>
        <taxon>Bacteria</taxon>
        <taxon>Bacillati</taxon>
        <taxon>Actinomycetota</taxon>
        <taxon>Actinomycetes</taxon>
        <taxon>Micrococcales</taxon>
        <taxon>Brevibacteriaceae</taxon>
        <taxon>Brevibacterium</taxon>
    </lineage>
</organism>
<feature type="compositionally biased region" description="Basic and acidic residues" evidence="1">
    <location>
        <begin position="827"/>
        <end position="850"/>
    </location>
</feature>
<feature type="compositionally biased region" description="Basic and acidic residues" evidence="1">
    <location>
        <begin position="1"/>
        <end position="10"/>
    </location>
</feature>
<proteinExistence type="predicted"/>
<feature type="region of interest" description="Disordered" evidence="1">
    <location>
        <begin position="405"/>
        <end position="426"/>
    </location>
</feature>
<dbReference type="CDD" id="cd00085">
    <property type="entry name" value="HNHc"/>
    <property type="match status" value="1"/>
</dbReference>
<evidence type="ECO:0008006" key="4">
    <source>
        <dbReference type="Google" id="ProtNLM"/>
    </source>
</evidence>
<feature type="region of interest" description="Disordered" evidence="1">
    <location>
        <begin position="180"/>
        <end position="227"/>
    </location>
</feature>
<accession>A0A1X6XA65</accession>
<dbReference type="Gene3D" id="1.10.30.50">
    <property type="match status" value="1"/>
</dbReference>
<feature type="compositionally biased region" description="Acidic residues" evidence="1">
    <location>
        <begin position="923"/>
        <end position="934"/>
    </location>
</feature>
<reference evidence="3" key="1">
    <citation type="submission" date="2017-02" db="EMBL/GenBank/DDBJ databases">
        <authorList>
            <person name="Dridi B."/>
        </authorList>
    </citation>
    <scope>NUCLEOTIDE SEQUENCE [LARGE SCALE GENOMIC DNA]</scope>
    <source>
        <strain evidence="3">B Co 03.10</strain>
    </source>
</reference>
<dbReference type="InterPro" id="IPR003615">
    <property type="entry name" value="HNH_nuc"/>
</dbReference>